<comment type="caution">
    <text evidence="1">The sequence shown here is derived from an EMBL/GenBank/DDBJ whole genome shotgun (WGS) entry which is preliminary data.</text>
</comment>
<dbReference type="EMBL" id="VSRR010066497">
    <property type="protein sequence ID" value="MPC84813.1"/>
    <property type="molecule type" value="Genomic_DNA"/>
</dbReference>
<name>A0A5B7IQY9_PORTR</name>
<protein>
    <submittedName>
        <fullName evidence="1">Uncharacterized protein</fullName>
    </submittedName>
</protein>
<gene>
    <name evidence="1" type="ORF">E2C01_079563</name>
</gene>
<reference evidence="1 2" key="1">
    <citation type="submission" date="2019-05" db="EMBL/GenBank/DDBJ databases">
        <title>Another draft genome of Portunus trituberculatus and its Hox gene families provides insights of decapod evolution.</title>
        <authorList>
            <person name="Jeong J.-H."/>
            <person name="Song I."/>
            <person name="Kim S."/>
            <person name="Choi T."/>
            <person name="Kim D."/>
            <person name="Ryu S."/>
            <person name="Kim W."/>
        </authorList>
    </citation>
    <scope>NUCLEOTIDE SEQUENCE [LARGE SCALE GENOMIC DNA]</scope>
    <source>
        <tissue evidence="1">Muscle</tissue>
    </source>
</reference>
<evidence type="ECO:0000313" key="2">
    <source>
        <dbReference type="Proteomes" id="UP000324222"/>
    </source>
</evidence>
<keyword evidence="2" id="KW-1185">Reference proteome</keyword>
<evidence type="ECO:0000313" key="1">
    <source>
        <dbReference type="EMBL" id="MPC84813.1"/>
    </source>
</evidence>
<organism evidence="1 2">
    <name type="scientific">Portunus trituberculatus</name>
    <name type="common">Swimming crab</name>
    <name type="synonym">Neptunus trituberculatus</name>
    <dbReference type="NCBI Taxonomy" id="210409"/>
    <lineage>
        <taxon>Eukaryota</taxon>
        <taxon>Metazoa</taxon>
        <taxon>Ecdysozoa</taxon>
        <taxon>Arthropoda</taxon>
        <taxon>Crustacea</taxon>
        <taxon>Multicrustacea</taxon>
        <taxon>Malacostraca</taxon>
        <taxon>Eumalacostraca</taxon>
        <taxon>Eucarida</taxon>
        <taxon>Decapoda</taxon>
        <taxon>Pleocyemata</taxon>
        <taxon>Brachyura</taxon>
        <taxon>Eubrachyura</taxon>
        <taxon>Portunoidea</taxon>
        <taxon>Portunidae</taxon>
        <taxon>Portuninae</taxon>
        <taxon>Portunus</taxon>
    </lineage>
</organism>
<accession>A0A5B7IQY9</accession>
<proteinExistence type="predicted"/>
<dbReference type="Proteomes" id="UP000324222">
    <property type="component" value="Unassembled WGS sequence"/>
</dbReference>
<sequence length="13" mass="1377">MRNTKGGAADEAR</sequence>